<dbReference type="SUPFAM" id="SSF109854">
    <property type="entry name" value="DinB/YfiT-like putative metalloenzymes"/>
    <property type="match status" value="1"/>
</dbReference>
<organism evidence="2 3">
    <name type="scientific">Chitinophaga sancti</name>
    <dbReference type="NCBI Taxonomy" id="1004"/>
    <lineage>
        <taxon>Bacteria</taxon>
        <taxon>Pseudomonadati</taxon>
        <taxon>Bacteroidota</taxon>
        <taxon>Chitinophagia</taxon>
        <taxon>Chitinophagales</taxon>
        <taxon>Chitinophagaceae</taxon>
        <taxon>Chitinophaga</taxon>
    </lineage>
</organism>
<evidence type="ECO:0000313" key="3">
    <source>
        <dbReference type="Proteomes" id="UP001326715"/>
    </source>
</evidence>
<proteinExistence type="predicted"/>
<dbReference type="InterPro" id="IPR024775">
    <property type="entry name" value="DinB-like"/>
</dbReference>
<dbReference type="RefSeq" id="WP_143150795.1">
    <property type="nucleotide sequence ID" value="NZ_CBHWAX010000009.1"/>
</dbReference>
<evidence type="ECO:0000259" key="1">
    <source>
        <dbReference type="Pfam" id="PF12867"/>
    </source>
</evidence>
<name>A0ABZ0XMU3_9BACT</name>
<dbReference type="EMBL" id="CP140154">
    <property type="protein sequence ID" value="WQG91830.1"/>
    <property type="molecule type" value="Genomic_DNA"/>
</dbReference>
<protein>
    <submittedName>
        <fullName evidence="2">DinB family protein</fullName>
    </submittedName>
</protein>
<feature type="domain" description="DinB-like" evidence="1">
    <location>
        <begin position="41"/>
        <end position="195"/>
    </location>
</feature>
<dbReference type="Proteomes" id="UP001326715">
    <property type="component" value="Chromosome"/>
</dbReference>
<sequence>MAAYKAITIMSRKFETPVLLNELILQVDVLLSTAKEQLLTAQEEILLRQPAPEKWSAAQCLDHLNGYTRFYIPAIEKAITAKLTGSLPSMPSPVFRSGWLGNYFTKMMLPKADGHPGMKMQAPKGYRPLARLDAKAVVNEFIEWQERMKLTLEQAKIINLESIKIPTTLGNWLKFSLGDTFRFVIAHEQRHMAQALRAKS</sequence>
<keyword evidence="3" id="KW-1185">Reference proteome</keyword>
<evidence type="ECO:0000313" key="2">
    <source>
        <dbReference type="EMBL" id="WQG91830.1"/>
    </source>
</evidence>
<reference evidence="2 3" key="1">
    <citation type="submission" date="2023-11" db="EMBL/GenBank/DDBJ databases">
        <title>MicrobeMod: A computational toolkit for identifying prokaryotic methylation and restriction-modification with nanopore sequencing.</title>
        <authorList>
            <person name="Crits-Christoph A."/>
            <person name="Kang S.C."/>
            <person name="Lee H."/>
            <person name="Ostrov N."/>
        </authorList>
    </citation>
    <scope>NUCLEOTIDE SEQUENCE [LARGE SCALE GENOMIC DNA]</scope>
    <source>
        <strain evidence="2 3">ATCC 23090</strain>
    </source>
</reference>
<gene>
    <name evidence="2" type="ORF">SR876_09970</name>
</gene>
<accession>A0ABZ0XMU3</accession>
<dbReference type="InterPro" id="IPR034660">
    <property type="entry name" value="DinB/YfiT-like"/>
</dbReference>
<dbReference type="Gene3D" id="1.20.120.450">
    <property type="entry name" value="dinb family like domain"/>
    <property type="match status" value="1"/>
</dbReference>
<dbReference type="Pfam" id="PF12867">
    <property type="entry name" value="DinB_2"/>
    <property type="match status" value="1"/>
</dbReference>